<organism evidence="1 2">
    <name type="scientific">Runella slithyformis (strain ATCC 29530 / DSM 19594 / LMG 11500 / NCIMB 11436 / LSU 4)</name>
    <dbReference type="NCBI Taxonomy" id="761193"/>
    <lineage>
        <taxon>Bacteria</taxon>
        <taxon>Pseudomonadati</taxon>
        <taxon>Bacteroidota</taxon>
        <taxon>Cytophagia</taxon>
        <taxon>Cytophagales</taxon>
        <taxon>Spirosomataceae</taxon>
        <taxon>Runella</taxon>
    </lineage>
</organism>
<sequence length="74" mass="8638">MSENDLIYEPNLPLLIKSKACYFTGEAFESIKHGFELIKAHLKPKRDKVKRLFSGFKHPVGRVKQQDSLKIYFL</sequence>
<reference evidence="1 2" key="2">
    <citation type="journal article" date="2012" name="Stand. Genomic Sci.">
        <title>Complete genome sequence of the aquatic bacterium Runella slithyformis type strain (LSU 4(T)).</title>
        <authorList>
            <person name="Copeland A."/>
            <person name="Zhang X."/>
            <person name="Misra M."/>
            <person name="Lapidus A."/>
            <person name="Nolan M."/>
            <person name="Lucas S."/>
            <person name="Deshpande S."/>
            <person name="Cheng J.F."/>
            <person name="Tapia R."/>
            <person name="Goodwin L.A."/>
            <person name="Pitluck S."/>
            <person name="Liolios K."/>
            <person name="Pagani I."/>
            <person name="Ivanova N."/>
            <person name="Mikhailova N."/>
            <person name="Pati A."/>
            <person name="Chen A."/>
            <person name="Palaniappan K."/>
            <person name="Land M."/>
            <person name="Hauser L."/>
            <person name="Pan C."/>
            <person name="Jeffries C.D."/>
            <person name="Detter J.C."/>
            <person name="Brambilla E.M."/>
            <person name="Rohde M."/>
            <person name="Djao O.D."/>
            <person name="Goker M."/>
            <person name="Sikorski J."/>
            <person name="Tindall B.J."/>
            <person name="Woyke T."/>
            <person name="Bristow J."/>
            <person name="Eisen J.A."/>
            <person name="Markowitz V."/>
            <person name="Hugenholtz P."/>
            <person name="Kyrpides N.C."/>
            <person name="Klenk H.P."/>
            <person name="Mavromatis K."/>
        </authorList>
    </citation>
    <scope>NUCLEOTIDE SEQUENCE [LARGE SCALE GENOMIC DNA]</scope>
    <source>
        <strain evidence="2">ATCC 29530 / DSM 19594 / LMG 11500 / NCIMB 11436 / LSU 4</strain>
    </source>
</reference>
<protein>
    <submittedName>
        <fullName evidence="1">Uncharacterized protein</fullName>
    </submittedName>
</protein>
<proteinExistence type="predicted"/>
<keyword evidence="2" id="KW-1185">Reference proteome</keyword>
<dbReference type="AlphaFoldDB" id="A0A7U3ZGY3"/>
<dbReference type="Proteomes" id="UP000000493">
    <property type="component" value="Chromosome"/>
</dbReference>
<dbReference type="KEGG" id="rsi:Runsl_0583"/>
<dbReference type="EMBL" id="CP002859">
    <property type="protein sequence ID" value="AEI47026.1"/>
    <property type="molecule type" value="Genomic_DNA"/>
</dbReference>
<evidence type="ECO:0000313" key="1">
    <source>
        <dbReference type="EMBL" id="AEI47026.1"/>
    </source>
</evidence>
<evidence type="ECO:0000313" key="2">
    <source>
        <dbReference type="Proteomes" id="UP000000493"/>
    </source>
</evidence>
<gene>
    <name evidence="1" type="ordered locus">Runsl_0583</name>
</gene>
<accession>A0A7U3ZGY3</accession>
<reference evidence="2" key="1">
    <citation type="submission" date="2011-06" db="EMBL/GenBank/DDBJ databases">
        <title>The complete genome of chromosome of Runella slithyformis DSM 19594.</title>
        <authorList>
            <consortium name="US DOE Joint Genome Institute (JGI-PGF)"/>
            <person name="Lucas S."/>
            <person name="Han J."/>
            <person name="Lapidus A."/>
            <person name="Bruce D."/>
            <person name="Goodwin L."/>
            <person name="Pitluck S."/>
            <person name="Peters L."/>
            <person name="Kyrpides N."/>
            <person name="Mavromatis K."/>
            <person name="Ivanova N."/>
            <person name="Ovchinnikova G."/>
            <person name="Zhang X."/>
            <person name="Misra M."/>
            <person name="Detter J.C."/>
            <person name="Tapia R."/>
            <person name="Han C."/>
            <person name="Land M."/>
            <person name="Hauser L."/>
            <person name="Markowitz V."/>
            <person name="Cheng J.-F."/>
            <person name="Hugenholtz P."/>
            <person name="Woyke T."/>
            <person name="Wu D."/>
            <person name="Tindall B."/>
            <person name="Faehrich R."/>
            <person name="Brambilla E."/>
            <person name="Klenk H.-P."/>
            <person name="Eisen J.A."/>
        </authorList>
    </citation>
    <scope>NUCLEOTIDE SEQUENCE [LARGE SCALE GENOMIC DNA]</scope>
    <source>
        <strain evidence="2">ATCC 29530 / DSM 19594 / LMG 11500 / NCIMB 11436 / LSU 4</strain>
    </source>
</reference>
<name>A0A7U3ZGY3_RUNSL</name>